<organism evidence="1 2">
    <name type="scientific">Salmonella bongori N268-08</name>
    <dbReference type="NCBI Taxonomy" id="1197719"/>
    <lineage>
        <taxon>Bacteria</taxon>
        <taxon>Pseudomonadati</taxon>
        <taxon>Pseudomonadota</taxon>
        <taxon>Gammaproteobacteria</taxon>
        <taxon>Enterobacterales</taxon>
        <taxon>Enterobacteriaceae</taxon>
        <taxon>Salmonella</taxon>
    </lineage>
</organism>
<name>S5NGC4_SALBN</name>
<dbReference type="GeneID" id="66758690"/>
<dbReference type="Proteomes" id="UP000015042">
    <property type="component" value="Chromosome"/>
</dbReference>
<gene>
    <name evidence="1" type="ORF">A464_4478</name>
</gene>
<accession>S5NGC4</accession>
<evidence type="ECO:0000313" key="1">
    <source>
        <dbReference type="EMBL" id="AGR61660.1"/>
    </source>
</evidence>
<proteinExistence type="predicted"/>
<dbReference type="eggNOG" id="ENOG5033EQX">
    <property type="taxonomic scope" value="Bacteria"/>
</dbReference>
<dbReference type="PATRIC" id="fig|1197719.3.peg.4474"/>
<dbReference type="EMBL" id="CP006608">
    <property type="protein sequence ID" value="AGR61660.1"/>
    <property type="molecule type" value="Genomic_DNA"/>
</dbReference>
<dbReference type="RefSeq" id="WP_020845965.1">
    <property type="nucleotide sequence ID" value="NC_021870.1"/>
</dbReference>
<dbReference type="HOGENOM" id="CLU_616576_0_0_6"/>
<protein>
    <submittedName>
        <fullName evidence="1">Ymd</fullName>
    </submittedName>
</protein>
<dbReference type="KEGG" id="sbz:A464_4478"/>
<sequence length="447" mass="51145">MNNTPPQDLINVLTPFWQFPPQTSFDLNTLKKEKVFRNLKAYCIAHYEAMDAGIFADIPLAKALCLLGVPGICQNYNHSSNVTHVATEIHEALSRTTATKIYLCPLDCADHIEPISFGNAEVRKFSANELEVLLGLKQLKRLPCYKKCDLNALSEFEWLVVREEVELHSKISYRAYDFLATGLERDYGAIKPYYQRYPDAFNLSLFGLLLAPWEEWVTHIEVEWKAFHVKWVHIVENDLFSDQKNIPDADTLTWDYRYYNDGDGNEHEVYHPFELSTNPPQDALVLVVNNQLMADIDTAINNGLINEAARHHFIKAFLSDGIDEFLAHIVVIDACLGEPRELGKKLNLTKYEKNLKSTGRLKYRLVGLLEDCSVKASIDSLYRIRSEYVHGRDMSEISGLDKNLARVLARKTLLTIIKMVQYTPNLSRLELLTSLLRKGIDSFKDNS</sequence>
<reference evidence="1 2" key="1">
    <citation type="submission" date="2013-07" db="EMBL/GenBank/DDBJ databases">
        <title>Genome sequence of Salmonella bongori N268-08 - a rare clinical isolate.</title>
        <authorList>
            <person name="Marti R."/>
            <person name="Hagens S."/>
            <person name="Loessner M.J."/>
            <person name="Klumpp J."/>
        </authorList>
    </citation>
    <scope>NUCLEOTIDE SEQUENCE [LARGE SCALE GENOMIC DNA]</scope>
    <source>
        <strain evidence="1 2">N268-08</strain>
    </source>
</reference>
<evidence type="ECO:0000313" key="2">
    <source>
        <dbReference type="Proteomes" id="UP000015042"/>
    </source>
</evidence>
<dbReference type="AlphaFoldDB" id="S5NGC4"/>